<evidence type="ECO:0000313" key="2">
    <source>
        <dbReference type="EMBL" id="QHZ54057.1"/>
    </source>
</evidence>
<dbReference type="AlphaFoldDB" id="A0A6C0QZU4"/>
<keyword evidence="2" id="KW-0614">Plasmid</keyword>
<accession>A0A6C0QZU4</accession>
<feature type="region of interest" description="Disordered" evidence="1">
    <location>
        <begin position="146"/>
        <end position="172"/>
    </location>
</feature>
<reference evidence="2 3" key="1">
    <citation type="journal article" date="2020" name="Int. J. Med. Microbiol.">
        <title>Discovery of Paenibacillus larvae ERIC V: Phenotypic and genomic comparison to genotypes ERIC I-IV reveal different inventories of virulence factors which correlate with epidemiological prevalences of American Foulbrood.</title>
        <authorList>
            <person name="Beims H."/>
            <person name="Bunk B."/>
            <person name="Erler S."/>
            <person name="Mohr K.I."/>
            <person name="Sproer C."/>
            <person name="Pradella S."/>
            <person name="Gunther G."/>
            <person name="Rohde M."/>
            <person name="von der Ohe W."/>
            <person name="Steinert M."/>
        </authorList>
    </citation>
    <scope>NUCLEOTIDE SEQUENCE [LARGE SCALE GENOMIC DNA]</scope>
    <source>
        <strain evidence="2">Eric_V</strain>
        <plasmid evidence="2">unnamed1</plasmid>
    </source>
</reference>
<dbReference type="RefSeq" id="WP_172423993.1">
    <property type="nucleotide sequence ID" value="NZ_CP019718.1"/>
</dbReference>
<feature type="compositionally biased region" description="Basic and acidic residues" evidence="1">
    <location>
        <begin position="146"/>
        <end position="161"/>
    </location>
</feature>
<dbReference type="EMBL" id="CP019718">
    <property type="protein sequence ID" value="QHZ54057.1"/>
    <property type="molecule type" value="Genomic_DNA"/>
</dbReference>
<geneLocation type="plasmid" evidence="2 3">
    <name>unnamed1</name>
</geneLocation>
<dbReference type="Proteomes" id="UP000464330">
    <property type="component" value="Plasmid unnamed1"/>
</dbReference>
<evidence type="ECO:0000256" key="1">
    <source>
        <dbReference type="SAM" id="MobiDB-lite"/>
    </source>
</evidence>
<organism evidence="2 3">
    <name type="scientific">Paenibacillus larvae subsp. larvae</name>
    <dbReference type="NCBI Taxonomy" id="147375"/>
    <lineage>
        <taxon>Bacteria</taxon>
        <taxon>Bacillati</taxon>
        <taxon>Bacillota</taxon>
        <taxon>Bacilli</taxon>
        <taxon>Bacillales</taxon>
        <taxon>Paenibacillaceae</taxon>
        <taxon>Paenibacillus</taxon>
    </lineage>
</organism>
<protein>
    <submittedName>
        <fullName evidence="2">Uncharacterized protein</fullName>
    </submittedName>
</protein>
<name>A0A6C0QZU4_9BACL</name>
<proteinExistence type="predicted"/>
<evidence type="ECO:0000313" key="3">
    <source>
        <dbReference type="Proteomes" id="UP000464330"/>
    </source>
</evidence>
<gene>
    <name evidence="2" type="ORF">ERICV_05073</name>
</gene>
<sequence length="172" mass="19763">MKLSATTYCFHCGMERSRKHLGIDPKTMKTYCINGCDDGFYLRGLHPVMHSDTFASVLRDYHSGKVVDGIERMLGRTVGFRPGPLHIFYLMKYAEKHEIDSINRAILDIIENKMEQEPLDEVDLKDSPFTPAPKKVISKEKDFTISLPKKEEPKEEPKNDETILDLKNLFGE</sequence>